<comment type="catalytic activity">
    <reaction evidence="2">
        <text>glycyl-tRNA(Ala) + H2O = tRNA(Ala) + glycine + H(+)</text>
        <dbReference type="Rhea" id="RHEA:53744"/>
        <dbReference type="Rhea" id="RHEA-COMP:9657"/>
        <dbReference type="Rhea" id="RHEA-COMP:13640"/>
        <dbReference type="ChEBI" id="CHEBI:15377"/>
        <dbReference type="ChEBI" id="CHEBI:15378"/>
        <dbReference type="ChEBI" id="CHEBI:57305"/>
        <dbReference type="ChEBI" id="CHEBI:78442"/>
        <dbReference type="ChEBI" id="CHEBI:78522"/>
        <dbReference type="EC" id="3.1.1.96"/>
    </reaction>
</comment>
<dbReference type="SUPFAM" id="SSF69500">
    <property type="entry name" value="DTD-like"/>
    <property type="match status" value="1"/>
</dbReference>
<evidence type="ECO:0000256" key="1">
    <source>
        <dbReference type="ARBA" id="ARBA00013056"/>
    </source>
</evidence>
<dbReference type="GO" id="GO:0005737">
    <property type="term" value="C:cytoplasm"/>
    <property type="evidence" value="ECO:0007669"/>
    <property type="project" value="InterPro"/>
</dbReference>
<dbReference type="AlphaFoldDB" id="A0A147BDK1"/>
<dbReference type="PANTHER" id="PTHR31061">
    <property type="entry name" value="LD22376P"/>
    <property type="match status" value="1"/>
</dbReference>
<sequence length="290" mass="31966">VESGRGIVLFVSFLENATEDDVLRTAKSVLNVKLGDSGEGALVSVLELPGDVLVVPQACLAGKRKGNRVHHALVSKDTGQEFYRSFVEQCQIPMSERQWCGGRRITTVRSAFGIPDSGLLENVLGSALSISRTAAEMEKPPLTPAKKRLRALDAFRGLSLVLMVFVNYGGGKYWFFHHSPWNCLTVADLVFPWDELDSCLCGTRHGEWHVSLGLEVLRNSLLLPLHSPVGYFSLGAGRVHHVPQGRLHRHLRRKNRLSKKQTMHWVEAMGLQGTDFMCQLDGGIAVNGGC</sequence>
<dbReference type="EMBL" id="GEGO01006573">
    <property type="protein sequence ID" value="JAR88831.1"/>
    <property type="molecule type" value="Transcribed_RNA"/>
</dbReference>
<dbReference type="PANTHER" id="PTHR31061:SF24">
    <property type="entry name" value="LD22376P"/>
    <property type="match status" value="1"/>
</dbReference>
<dbReference type="EC" id="3.1.1.96" evidence="1"/>
<evidence type="ECO:0000256" key="3">
    <source>
        <dbReference type="ARBA" id="ARBA00048018"/>
    </source>
</evidence>
<evidence type="ECO:0000256" key="2">
    <source>
        <dbReference type="ARBA" id="ARBA00047676"/>
    </source>
</evidence>
<reference evidence="4" key="1">
    <citation type="journal article" date="2018" name="PLoS Negl. Trop. Dis.">
        <title>Sialome diversity of ticks revealed by RNAseq of single tick salivary glands.</title>
        <authorList>
            <person name="Perner J."/>
            <person name="Kropackova S."/>
            <person name="Kopacek P."/>
            <person name="Ribeiro J.M."/>
        </authorList>
    </citation>
    <scope>NUCLEOTIDE SEQUENCE</scope>
    <source>
        <strain evidence="4">Siblings of single egg batch collected in Ceske Budejovice</strain>
        <tissue evidence="4">Salivary glands</tissue>
    </source>
</reference>
<comment type="catalytic activity">
    <reaction evidence="3">
        <text>a D-aminoacyl-tRNA + H2O = a tRNA + a D-alpha-amino acid + H(+)</text>
        <dbReference type="Rhea" id="RHEA:13953"/>
        <dbReference type="Rhea" id="RHEA-COMP:10123"/>
        <dbReference type="Rhea" id="RHEA-COMP:10124"/>
        <dbReference type="ChEBI" id="CHEBI:15377"/>
        <dbReference type="ChEBI" id="CHEBI:15378"/>
        <dbReference type="ChEBI" id="CHEBI:59871"/>
        <dbReference type="ChEBI" id="CHEBI:78442"/>
        <dbReference type="ChEBI" id="CHEBI:79333"/>
        <dbReference type="EC" id="3.1.1.96"/>
    </reaction>
</comment>
<accession>A0A147BDK1</accession>
<dbReference type="Gene3D" id="3.50.80.10">
    <property type="entry name" value="D-tyrosyl-tRNA(Tyr) deacylase"/>
    <property type="match status" value="1"/>
</dbReference>
<protein>
    <recommendedName>
        <fullName evidence="1">D-aminoacyl-tRNA deacylase</fullName>
        <ecNumber evidence="1">3.1.1.96</ecNumber>
    </recommendedName>
</protein>
<keyword evidence="4" id="KW-0808">Transferase</keyword>
<dbReference type="Pfam" id="PF02580">
    <property type="entry name" value="Tyr_Deacylase"/>
    <property type="match status" value="1"/>
</dbReference>
<dbReference type="GO" id="GO:0051499">
    <property type="term" value="F:D-aminoacyl-tRNA deacylase activity"/>
    <property type="evidence" value="ECO:0007669"/>
    <property type="project" value="UniProtKB-EC"/>
</dbReference>
<feature type="non-terminal residue" evidence="4">
    <location>
        <position position="1"/>
    </location>
</feature>
<dbReference type="InterPro" id="IPR023509">
    <property type="entry name" value="DTD-like_sf"/>
</dbReference>
<dbReference type="GO" id="GO:0016740">
    <property type="term" value="F:transferase activity"/>
    <property type="evidence" value="ECO:0007669"/>
    <property type="project" value="UniProtKB-KW"/>
</dbReference>
<organism evidence="4">
    <name type="scientific">Ixodes ricinus</name>
    <name type="common">Common tick</name>
    <name type="synonym">Acarus ricinus</name>
    <dbReference type="NCBI Taxonomy" id="34613"/>
    <lineage>
        <taxon>Eukaryota</taxon>
        <taxon>Metazoa</taxon>
        <taxon>Ecdysozoa</taxon>
        <taxon>Arthropoda</taxon>
        <taxon>Chelicerata</taxon>
        <taxon>Arachnida</taxon>
        <taxon>Acari</taxon>
        <taxon>Parasitiformes</taxon>
        <taxon>Ixodida</taxon>
        <taxon>Ixodoidea</taxon>
        <taxon>Ixodidae</taxon>
        <taxon>Ixodinae</taxon>
        <taxon>Ixodes</taxon>
    </lineage>
</organism>
<name>A0A147BDK1_IXORI</name>
<dbReference type="InterPro" id="IPR003732">
    <property type="entry name" value="Daa-tRNA_deacyls_DTD"/>
</dbReference>
<evidence type="ECO:0000313" key="4">
    <source>
        <dbReference type="EMBL" id="JAR88831.1"/>
    </source>
</evidence>
<proteinExistence type="predicted"/>